<protein>
    <submittedName>
        <fullName evidence="2">Uncharacterized protein</fullName>
    </submittedName>
</protein>
<feature type="region of interest" description="Disordered" evidence="1">
    <location>
        <begin position="113"/>
        <end position="198"/>
    </location>
</feature>
<dbReference type="AlphaFoldDB" id="A0A4Q2D635"/>
<comment type="caution">
    <text evidence="2">The sequence shown here is derived from an EMBL/GenBank/DDBJ whole genome shotgun (WGS) entry which is preliminary data.</text>
</comment>
<gene>
    <name evidence="2" type="ORF">EST38_g11198</name>
</gene>
<dbReference type="Proteomes" id="UP000290288">
    <property type="component" value="Unassembled WGS sequence"/>
</dbReference>
<reference evidence="2 3" key="1">
    <citation type="submission" date="2019-01" db="EMBL/GenBank/DDBJ databases">
        <title>Draft genome sequence of Psathyrella aberdarensis IHI B618.</title>
        <authorList>
            <person name="Buettner E."/>
            <person name="Kellner H."/>
        </authorList>
    </citation>
    <scope>NUCLEOTIDE SEQUENCE [LARGE SCALE GENOMIC DNA]</scope>
    <source>
        <strain evidence="2 3">IHI B618</strain>
    </source>
</reference>
<evidence type="ECO:0000313" key="2">
    <source>
        <dbReference type="EMBL" id="RXW14649.1"/>
    </source>
</evidence>
<proteinExistence type="predicted"/>
<evidence type="ECO:0000313" key="3">
    <source>
        <dbReference type="Proteomes" id="UP000290288"/>
    </source>
</evidence>
<keyword evidence="3" id="KW-1185">Reference proteome</keyword>
<accession>A0A4Q2D635</accession>
<feature type="compositionally biased region" description="Basic and acidic residues" evidence="1">
    <location>
        <begin position="121"/>
        <end position="130"/>
    </location>
</feature>
<sequence length="198" mass="21305">MASVSQQFTEYLDLSSRVRTELQALERVSMMGAAAGERYPLLLDVQEKLDEATPKLEALAREVGIIAPGSTLEGQAESVLQAPQSALVGGDSEALKQLEKDLTSNLTYLHSIPGLVPSESASKDEPKGEEREEGEMSEESKAIAASFERMLGHKPHPSEVAYGMIPDARTREIWRGMARPPNRGQGGGAAGEDEDGLN</sequence>
<name>A0A4Q2D635_9AGAR</name>
<evidence type="ECO:0000256" key="1">
    <source>
        <dbReference type="SAM" id="MobiDB-lite"/>
    </source>
</evidence>
<dbReference type="EMBL" id="SDEE01000667">
    <property type="protein sequence ID" value="RXW14649.1"/>
    <property type="molecule type" value="Genomic_DNA"/>
</dbReference>
<organism evidence="2 3">
    <name type="scientific">Candolleomyces aberdarensis</name>
    <dbReference type="NCBI Taxonomy" id="2316362"/>
    <lineage>
        <taxon>Eukaryota</taxon>
        <taxon>Fungi</taxon>
        <taxon>Dikarya</taxon>
        <taxon>Basidiomycota</taxon>
        <taxon>Agaricomycotina</taxon>
        <taxon>Agaricomycetes</taxon>
        <taxon>Agaricomycetidae</taxon>
        <taxon>Agaricales</taxon>
        <taxon>Agaricineae</taxon>
        <taxon>Psathyrellaceae</taxon>
        <taxon>Candolleomyces</taxon>
    </lineage>
</organism>